<dbReference type="GO" id="GO:0003688">
    <property type="term" value="F:DNA replication origin binding"/>
    <property type="evidence" value="ECO:0007669"/>
    <property type="project" value="TreeGrafter"/>
</dbReference>
<feature type="compositionally biased region" description="Basic and acidic residues" evidence="6">
    <location>
        <begin position="203"/>
        <end position="227"/>
    </location>
</feature>
<dbReference type="AlphaFoldDB" id="A0AAV0URM3"/>
<gene>
    <name evidence="7" type="ORF">HBR001_LOCUS7439</name>
</gene>
<dbReference type="PANTHER" id="PTHR10507">
    <property type="entry name" value="CDC45-RELATED PROTEIN"/>
    <property type="match status" value="1"/>
</dbReference>
<dbReference type="GO" id="GO:0003682">
    <property type="term" value="F:chromatin binding"/>
    <property type="evidence" value="ECO:0007669"/>
    <property type="project" value="TreeGrafter"/>
</dbReference>
<dbReference type="PANTHER" id="PTHR10507:SF0">
    <property type="entry name" value="CELL DIVISION CONTROL PROTEIN 45 HOMOLOG"/>
    <property type="match status" value="1"/>
</dbReference>
<comment type="similarity">
    <text evidence="2">Belongs to the CDC45 family.</text>
</comment>
<evidence type="ECO:0000256" key="6">
    <source>
        <dbReference type="SAM" id="MobiDB-lite"/>
    </source>
</evidence>
<feature type="region of interest" description="Disordered" evidence="6">
    <location>
        <begin position="161"/>
        <end position="189"/>
    </location>
</feature>
<reference evidence="7" key="1">
    <citation type="submission" date="2022-12" db="EMBL/GenBank/DDBJ databases">
        <authorList>
            <person name="Webb A."/>
        </authorList>
    </citation>
    <scope>NUCLEOTIDE SEQUENCE</scope>
    <source>
        <strain evidence="7">Hp1</strain>
    </source>
</reference>
<organism evidence="7 8">
    <name type="scientific">Hyaloperonospora brassicae</name>
    <name type="common">Brassica downy mildew</name>
    <name type="synonym">Peronospora brassicae</name>
    <dbReference type="NCBI Taxonomy" id="162125"/>
    <lineage>
        <taxon>Eukaryota</taxon>
        <taxon>Sar</taxon>
        <taxon>Stramenopiles</taxon>
        <taxon>Oomycota</taxon>
        <taxon>Peronosporomycetes</taxon>
        <taxon>Peronosporales</taxon>
        <taxon>Peronosporaceae</taxon>
        <taxon>Hyaloperonospora</taxon>
    </lineage>
</organism>
<feature type="region of interest" description="Disordered" evidence="6">
    <location>
        <begin position="530"/>
        <end position="549"/>
    </location>
</feature>
<comment type="subcellular location">
    <subcellularLocation>
        <location evidence="1">Nucleus</location>
    </subcellularLocation>
</comment>
<dbReference type="InterPro" id="IPR003874">
    <property type="entry name" value="CDC45"/>
</dbReference>
<feature type="compositionally biased region" description="Acidic residues" evidence="6">
    <location>
        <begin position="245"/>
        <end position="260"/>
    </location>
</feature>
<dbReference type="Proteomes" id="UP001162031">
    <property type="component" value="Unassembled WGS sequence"/>
</dbReference>
<dbReference type="EMBL" id="CANTFL010001372">
    <property type="protein sequence ID" value="CAI5738295.1"/>
    <property type="molecule type" value="Genomic_DNA"/>
</dbReference>
<name>A0AAV0URM3_HYABA</name>
<keyword evidence="5" id="KW-0131">Cell cycle</keyword>
<dbReference type="GO" id="GO:1902977">
    <property type="term" value="P:mitotic DNA replication preinitiation complex assembly"/>
    <property type="evidence" value="ECO:0007669"/>
    <property type="project" value="TreeGrafter"/>
</dbReference>
<keyword evidence="3" id="KW-0235">DNA replication</keyword>
<accession>A0AAV0URM3</accession>
<dbReference type="GO" id="GO:0006270">
    <property type="term" value="P:DNA replication initiation"/>
    <property type="evidence" value="ECO:0007669"/>
    <property type="project" value="InterPro"/>
</dbReference>
<evidence type="ECO:0000256" key="5">
    <source>
        <dbReference type="ARBA" id="ARBA00023306"/>
    </source>
</evidence>
<dbReference type="GO" id="GO:0000727">
    <property type="term" value="P:double-strand break repair via break-induced replication"/>
    <property type="evidence" value="ECO:0007669"/>
    <property type="project" value="TreeGrafter"/>
</dbReference>
<feature type="region of interest" description="Disordered" evidence="6">
    <location>
        <begin position="203"/>
        <end position="261"/>
    </location>
</feature>
<sequence length="765" mass="86007">MLWPREEFHAAYKQIKHDAVHSSGTCSVLILVALDVDALCAAEILTRLLRADIVSYSLLAVRGYEDVLLARESRIRCADGSLRSDGALRSVVMLNCGAIVDVAKLLALPPHVKCYVLDSNRPIHLANIYDTDGQVVVFDDGALAVGDYPVCGLDLEVEDFDTDEQEEEEAEEDEEEEEVDIDQSDASEAEVDYAVDAVDTELIERHQNDGHGTDKRDREDENERNDASEQEDLGQRYKRRKDKDEKEEMAEEVESMDESDTIAKRRRREEILRYYRGSFHGAPAATVAFELAQQVNNSQQDLLWFAIIGLTKQFVLEEIDTDNYNLMITRFQDEVLALNVPTLSSDPGATGEEEIHPGYEDGKISFEEEYRFMCYRHWSLYEAMYHSDYVASKLGLYHDQARRFGARNASGNSENGTGDTALHVFLARMGFSLRQSQQKFSYMPLEMKQKLREKTEEMAPEFGLDDLFYGSFKRTFAFQYQLSAADAFYGLQALLEAPESYIAAVFATETQQQQSTLLSLLSLDSVVSSGVNSSNTTSQDDRIRLDTEDTATEKLPRDDFRQQNFMFAHTALACHSVTSSKLMESGIKVSMSLKQAIVRVGLSIMERKLLVRVKHFRYVCLNVTERDQELFANANILTQLALFLLNVHRASGKWGGPNGPARQSLTVNEGMESEPEKGRPVTNKSIVPLVLITRNPAQNCFLVVGLSCPSTPGEIHRNTLGTAFKLAASETGANFRQDGFTSAVMEIQIDEIQHFVEQLHNVLDA</sequence>
<keyword evidence="4" id="KW-0539">Nucleus</keyword>
<evidence type="ECO:0008006" key="9">
    <source>
        <dbReference type="Google" id="ProtNLM"/>
    </source>
</evidence>
<evidence type="ECO:0000256" key="1">
    <source>
        <dbReference type="ARBA" id="ARBA00004123"/>
    </source>
</evidence>
<proteinExistence type="inferred from homology"/>
<protein>
    <recommendedName>
        <fullName evidence="9">CDC45-like protein</fullName>
    </recommendedName>
</protein>
<keyword evidence="8" id="KW-1185">Reference proteome</keyword>
<dbReference type="GO" id="GO:0003697">
    <property type="term" value="F:single-stranded DNA binding"/>
    <property type="evidence" value="ECO:0007669"/>
    <property type="project" value="TreeGrafter"/>
</dbReference>
<dbReference type="GO" id="GO:0031261">
    <property type="term" value="C:DNA replication preinitiation complex"/>
    <property type="evidence" value="ECO:0007669"/>
    <property type="project" value="TreeGrafter"/>
</dbReference>
<evidence type="ECO:0000256" key="2">
    <source>
        <dbReference type="ARBA" id="ARBA00010727"/>
    </source>
</evidence>
<dbReference type="Pfam" id="PF02724">
    <property type="entry name" value="CDC45"/>
    <property type="match status" value="1"/>
</dbReference>
<evidence type="ECO:0000256" key="4">
    <source>
        <dbReference type="ARBA" id="ARBA00023242"/>
    </source>
</evidence>
<feature type="region of interest" description="Disordered" evidence="6">
    <location>
        <begin position="655"/>
        <end position="680"/>
    </location>
</feature>
<evidence type="ECO:0000313" key="7">
    <source>
        <dbReference type="EMBL" id="CAI5738295.1"/>
    </source>
</evidence>
<evidence type="ECO:0000256" key="3">
    <source>
        <dbReference type="ARBA" id="ARBA00022705"/>
    </source>
</evidence>
<evidence type="ECO:0000313" key="8">
    <source>
        <dbReference type="Proteomes" id="UP001162031"/>
    </source>
</evidence>
<feature type="compositionally biased region" description="Basic and acidic residues" evidence="6">
    <location>
        <begin position="539"/>
        <end position="549"/>
    </location>
</feature>
<comment type="caution">
    <text evidence="7">The sequence shown here is derived from an EMBL/GenBank/DDBJ whole genome shotgun (WGS) entry which is preliminary data.</text>
</comment>